<evidence type="ECO:0000256" key="3">
    <source>
        <dbReference type="ARBA" id="ARBA00022692"/>
    </source>
</evidence>
<dbReference type="PANTHER" id="PTHR40077:SF1">
    <property type="entry name" value="MEMBRANE PROTEIN"/>
    <property type="match status" value="1"/>
</dbReference>
<keyword evidence="3 6" id="KW-0812">Transmembrane</keyword>
<dbReference type="AlphaFoldDB" id="A0A4Q7LNB5"/>
<dbReference type="Proteomes" id="UP000293519">
    <property type="component" value="Unassembled WGS sequence"/>
</dbReference>
<evidence type="ECO:0000256" key="2">
    <source>
        <dbReference type="ARBA" id="ARBA00022475"/>
    </source>
</evidence>
<evidence type="ECO:0000256" key="4">
    <source>
        <dbReference type="ARBA" id="ARBA00022989"/>
    </source>
</evidence>
<dbReference type="InterPro" id="IPR023845">
    <property type="entry name" value="DUF3817_TM"/>
</dbReference>
<accession>A0A4Q7LNB5</accession>
<keyword evidence="5 6" id="KW-0472">Membrane</keyword>
<gene>
    <name evidence="8" type="ORF">EV141_1566</name>
</gene>
<feature type="transmembrane region" description="Helical" evidence="6">
    <location>
        <begin position="62"/>
        <end position="85"/>
    </location>
</feature>
<evidence type="ECO:0000259" key="7">
    <source>
        <dbReference type="Pfam" id="PF12823"/>
    </source>
</evidence>
<evidence type="ECO:0000256" key="5">
    <source>
        <dbReference type="ARBA" id="ARBA00023136"/>
    </source>
</evidence>
<evidence type="ECO:0000313" key="8">
    <source>
        <dbReference type="EMBL" id="RZS56114.1"/>
    </source>
</evidence>
<organism evidence="8 9">
    <name type="scientific">Microcella putealis</name>
    <dbReference type="NCBI Taxonomy" id="337005"/>
    <lineage>
        <taxon>Bacteria</taxon>
        <taxon>Bacillati</taxon>
        <taxon>Actinomycetota</taxon>
        <taxon>Actinomycetes</taxon>
        <taxon>Micrococcales</taxon>
        <taxon>Microbacteriaceae</taxon>
        <taxon>Microcella</taxon>
    </lineage>
</organism>
<dbReference type="NCBIfam" id="TIGR03954">
    <property type="entry name" value="integ_memb_HG"/>
    <property type="match status" value="1"/>
</dbReference>
<protein>
    <submittedName>
        <fullName evidence="8">Integral membrane protein</fullName>
    </submittedName>
</protein>
<dbReference type="GO" id="GO:0005886">
    <property type="term" value="C:plasma membrane"/>
    <property type="evidence" value="ECO:0007669"/>
    <property type="project" value="UniProtKB-SubCell"/>
</dbReference>
<dbReference type="PANTHER" id="PTHR40077">
    <property type="entry name" value="MEMBRANE PROTEIN-RELATED"/>
    <property type="match status" value="1"/>
</dbReference>
<reference evidence="8 9" key="1">
    <citation type="journal article" date="2015" name="Stand. Genomic Sci.">
        <title>Genomic Encyclopedia of Bacterial and Archaeal Type Strains, Phase III: the genomes of soil and plant-associated and newly described type strains.</title>
        <authorList>
            <person name="Whitman W.B."/>
            <person name="Woyke T."/>
            <person name="Klenk H.P."/>
            <person name="Zhou Y."/>
            <person name="Lilburn T.G."/>
            <person name="Beck B.J."/>
            <person name="De Vos P."/>
            <person name="Vandamme P."/>
            <person name="Eisen J.A."/>
            <person name="Garrity G."/>
            <person name="Hugenholtz P."/>
            <person name="Kyrpides N.C."/>
        </authorList>
    </citation>
    <scope>NUCLEOTIDE SEQUENCE [LARGE SCALE GENOMIC DNA]</scope>
    <source>
        <strain evidence="8 9">CV2</strain>
    </source>
</reference>
<name>A0A4Q7LNB5_9MICO</name>
<feature type="transmembrane region" description="Helical" evidence="6">
    <location>
        <begin position="153"/>
        <end position="173"/>
    </location>
</feature>
<keyword evidence="9" id="KW-1185">Reference proteome</keyword>
<keyword evidence="4 6" id="KW-1133">Transmembrane helix</keyword>
<dbReference type="Pfam" id="PF12823">
    <property type="entry name" value="DUF3817"/>
    <property type="match status" value="1"/>
</dbReference>
<keyword evidence="2" id="KW-1003">Cell membrane</keyword>
<dbReference type="EMBL" id="SGWW01000003">
    <property type="protein sequence ID" value="RZS56114.1"/>
    <property type="molecule type" value="Genomic_DNA"/>
</dbReference>
<comment type="caution">
    <text evidence="8">The sequence shown here is derived from an EMBL/GenBank/DDBJ whole genome shotgun (WGS) entry which is preliminary data.</text>
</comment>
<comment type="subcellular location">
    <subcellularLocation>
        <location evidence="1">Cell membrane</location>
        <topology evidence="1">Multi-pass membrane protein</topology>
    </subcellularLocation>
</comment>
<evidence type="ECO:0000256" key="6">
    <source>
        <dbReference type="SAM" id="Phobius"/>
    </source>
</evidence>
<evidence type="ECO:0000313" key="9">
    <source>
        <dbReference type="Proteomes" id="UP000293519"/>
    </source>
</evidence>
<feature type="domain" description="DUF3817" evidence="7">
    <location>
        <begin position="30"/>
        <end position="119"/>
    </location>
</feature>
<feature type="transmembrane region" description="Helical" evidence="6">
    <location>
        <begin position="92"/>
        <end position="111"/>
    </location>
</feature>
<sequence length="181" mass="19346">MTTDASGAPAAPAAPSAASASTASRLTPKKLYRVVAIAEAITWTLLIGGLIIRAVIGDEDGGIFVTIGGSIHGFVFLAYGATAVLTAVNQRWGVGIGMLAVVTAIVPYATIPFDIWAHRTGRLEGDWRREATDDPRDRVWFDRLVRWMLRHPYLLGTLIVVGVVIAYVVLLTIGPPIPKAD</sequence>
<feature type="transmembrane region" description="Helical" evidence="6">
    <location>
        <begin position="34"/>
        <end position="56"/>
    </location>
</feature>
<proteinExistence type="predicted"/>
<evidence type="ECO:0000256" key="1">
    <source>
        <dbReference type="ARBA" id="ARBA00004651"/>
    </source>
</evidence>